<sequence>MSWALEQVRTTGCGSIRLPPGLAPGAVPDLGRADEAEWISYDGEVQELVLWFGLGPGGRPGDAIVRRATLLPAGASLTARGLPEPAVRPLGRYLYRPDPAVVHAGLVAEVAENIAGGPLEGGGTLLTSDELRWTPFATAYDVTEVRDAAVPPPRSSEAPRAPRTAVEFAVTAAAGPVTLTAVPVTAG</sequence>
<organism evidence="1 2">
    <name type="scientific">Streptomyces amritsarensis</name>
    <dbReference type="NCBI Taxonomy" id="681158"/>
    <lineage>
        <taxon>Bacteria</taxon>
        <taxon>Bacillati</taxon>
        <taxon>Actinomycetota</taxon>
        <taxon>Actinomycetes</taxon>
        <taxon>Kitasatosporales</taxon>
        <taxon>Streptomycetaceae</taxon>
        <taxon>Streptomyces</taxon>
    </lineage>
</organism>
<gene>
    <name evidence="1" type="ORF">AVW11_17885</name>
</gene>
<accession>A0ABX3G1M1</accession>
<reference evidence="1 2" key="1">
    <citation type="submission" date="2016-01" db="EMBL/GenBank/DDBJ databases">
        <title>Streptomyces amritsarensis strain MTCC 11845 genome sequencing and assembly.</title>
        <authorList>
            <person name="Sharma D."/>
            <person name="Nair G.R."/>
            <person name="Kaur G."/>
            <person name="Manhas R.K."/>
            <person name="Mayilraj S."/>
        </authorList>
    </citation>
    <scope>NUCLEOTIDE SEQUENCE [LARGE SCALE GENOMIC DNA]</scope>
    <source>
        <strain evidence="1 2">MTCC 11845</strain>
    </source>
</reference>
<dbReference type="RefSeq" id="WP_076044680.1">
    <property type="nucleotide sequence ID" value="NZ_MQUR01000039.1"/>
</dbReference>
<comment type="caution">
    <text evidence="1">The sequence shown here is derived from an EMBL/GenBank/DDBJ whole genome shotgun (WGS) entry which is preliminary data.</text>
</comment>
<keyword evidence="2" id="KW-1185">Reference proteome</keyword>
<name>A0ABX3G1M1_9ACTN</name>
<evidence type="ECO:0000313" key="2">
    <source>
        <dbReference type="Proteomes" id="UP000187151"/>
    </source>
</evidence>
<evidence type="ECO:0000313" key="1">
    <source>
        <dbReference type="EMBL" id="OLZ64827.1"/>
    </source>
</evidence>
<proteinExistence type="predicted"/>
<dbReference type="EMBL" id="MQUR01000039">
    <property type="protein sequence ID" value="OLZ64827.1"/>
    <property type="molecule type" value="Genomic_DNA"/>
</dbReference>
<protein>
    <submittedName>
        <fullName evidence="1">Uncharacterized protein</fullName>
    </submittedName>
</protein>
<dbReference type="Proteomes" id="UP000187151">
    <property type="component" value="Unassembled WGS sequence"/>
</dbReference>